<dbReference type="Proteomes" id="UP001077662">
    <property type="component" value="Unassembled WGS sequence"/>
</dbReference>
<keyword evidence="1" id="KW-0812">Transmembrane</keyword>
<organism evidence="2 3">
    <name type="scientific">Brevibacillus laterosporus</name>
    <name type="common">Bacillus laterosporus</name>
    <dbReference type="NCBI Taxonomy" id="1465"/>
    <lineage>
        <taxon>Bacteria</taxon>
        <taxon>Bacillati</taxon>
        <taxon>Bacillota</taxon>
        <taxon>Bacilli</taxon>
        <taxon>Bacillales</taxon>
        <taxon>Paenibacillaceae</taxon>
        <taxon>Brevibacillus</taxon>
    </lineage>
</organism>
<evidence type="ECO:0000313" key="3">
    <source>
        <dbReference type="Proteomes" id="UP001077662"/>
    </source>
</evidence>
<keyword evidence="1" id="KW-0472">Membrane</keyword>
<feature type="transmembrane region" description="Helical" evidence="1">
    <location>
        <begin position="55"/>
        <end position="75"/>
    </location>
</feature>
<sequence>MLRYIISSLWLILSFYLTFQVNRYFAIFLGLTPVIVETFKYLENRNKENPQPFEIKNTLFTILAVVIAVIIVGIVERM</sequence>
<dbReference type="RefSeq" id="WP_258434262.1">
    <property type="nucleotide sequence ID" value="NZ_JANSGW010000024.1"/>
</dbReference>
<reference evidence="2" key="1">
    <citation type="submission" date="2022-09" db="EMBL/GenBank/DDBJ databases">
        <title>Genome analysis and characterization of larvicidal activity of Brevibacillus strains.</title>
        <authorList>
            <person name="Patrusheva E.V."/>
            <person name="Izotova A.O."/>
            <person name="Toshchakov S.V."/>
            <person name="Sineoky S.P."/>
        </authorList>
    </citation>
    <scope>NUCLEOTIDE SEQUENCE</scope>
    <source>
        <strain evidence="2">VKPM_B-13247</strain>
    </source>
</reference>
<protein>
    <submittedName>
        <fullName evidence="2">Uncharacterized protein</fullName>
    </submittedName>
</protein>
<accession>A0AAP3DIG7</accession>
<proteinExistence type="predicted"/>
<gene>
    <name evidence="2" type="ORF">O0554_18195</name>
</gene>
<name>A0AAP3DIG7_BRELA</name>
<feature type="transmembrane region" description="Helical" evidence="1">
    <location>
        <begin position="9"/>
        <end position="35"/>
    </location>
</feature>
<keyword evidence="1" id="KW-1133">Transmembrane helix</keyword>
<evidence type="ECO:0000256" key="1">
    <source>
        <dbReference type="SAM" id="Phobius"/>
    </source>
</evidence>
<evidence type="ECO:0000313" key="2">
    <source>
        <dbReference type="EMBL" id="MCZ0808821.1"/>
    </source>
</evidence>
<dbReference type="EMBL" id="JAPTNE010000024">
    <property type="protein sequence ID" value="MCZ0808821.1"/>
    <property type="molecule type" value="Genomic_DNA"/>
</dbReference>
<dbReference type="AlphaFoldDB" id="A0AAP3DIG7"/>
<comment type="caution">
    <text evidence="2">The sequence shown here is derived from an EMBL/GenBank/DDBJ whole genome shotgun (WGS) entry which is preliminary data.</text>
</comment>